<reference evidence="1" key="1">
    <citation type="submission" date="2021-03" db="EMBL/GenBank/DDBJ databases">
        <authorList>
            <consortium name="DOE Joint Genome Institute"/>
            <person name="Ahrendt S."/>
            <person name="Looney B.P."/>
            <person name="Miyauchi S."/>
            <person name="Morin E."/>
            <person name="Drula E."/>
            <person name="Courty P.E."/>
            <person name="Chicoki N."/>
            <person name="Fauchery L."/>
            <person name="Kohler A."/>
            <person name="Kuo A."/>
            <person name="Labutti K."/>
            <person name="Pangilinan J."/>
            <person name="Lipzen A."/>
            <person name="Riley R."/>
            <person name="Andreopoulos W."/>
            <person name="He G."/>
            <person name="Johnson J."/>
            <person name="Barry K.W."/>
            <person name="Grigoriev I.V."/>
            <person name="Nagy L."/>
            <person name="Hibbett D."/>
            <person name="Henrissat B."/>
            <person name="Matheny P.B."/>
            <person name="Labbe J."/>
            <person name="Martin F."/>
        </authorList>
    </citation>
    <scope>NUCLEOTIDE SEQUENCE</scope>
    <source>
        <strain evidence="1">HHB10654</strain>
    </source>
</reference>
<dbReference type="Proteomes" id="UP000814140">
    <property type="component" value="Unassembled WGS sequence"/>
</dbReference>
<comment type="caution">
    <text evidence="1">The sequence shown here is derived from an EMBL/GenBank/DDBJ whole genome shotgun (WGS) entry which is preliminary data.</text>
</comment>
<dbReference type="EMBL" id="MU277258">
    <property type="protein sequence ID" value="KAI0056754.1"/>
    <property type="molecule type" value="Genomic_DNA"/>
</dbReference>
<evidence type="ECO:0000313" key="1">
    <source>
        <dbReference type="EMBL" id="KAI0056754.1"/>
    </source>
</evidence>
<keyword evidence="2" id="KW-1185">Reference proteome</keyword>
<organism evidence="1 2">
    <name type="scientific">Artomyces pyxidatus</name>
    <dbReference type="NCBI Taxonomy" id="48021"/>
    <lineage>
        <taxon>Eukaryota</taxon>
        <taxon>Fungi</taxon>
        <taxon>Dikarya</taxon>
        <taxon>Basidiomycota</taxon>
        <taxon>Agaricomycotina</taxon>
        <taxon>Agaricomycetes</taxon>
        <taxon>Russulales</taxon>
        <taxon>Auriscalpiaceae</taxon>
        <taxon>Artomyces</taxon>
    </lineage>
</organism>
<reference evidence="1" key="2">
    <citation type="journal article" date="2022" name="New Phytol.">
        <title>Evolutionary transition to the ectomycorrhizal habit in the genomes of a hyperdiverse lineage of mushroom-forming fungi.</title>
        <authorList>
            <person name="Looney B."/>
            <person name="Miyauchi S."/>
            <person name="Morin E."/>
            <person name="Drula E."/>
            <person name="Courty P.E."/>
            <person name="Kohler A."/>
            <person name="Kuo A."/>
            <person name="LaButti K."/>
            <person name="Pangilinan J."/>
            <person name="Lipzen A."/>
            <person name="Riley R."/>
            <person name="Andreopoulos W."/>
            <person name="He G."/>
            <person name="Johnson J."/>
            <person name="Nolan M."/>
            <person name="Tritt A."/>
            <person name="Barry K.W."/>
            <person name="Grigoriev I.V."/>
            <person name="Nagy L.G."/>
            <person name="Hibbett D."/>
            <person name="Henrissat B."/>
            <person name="Matheny P.B."/>
            <person name="Labbe J."/>
            <person name="Martin F.M."/>
        </authorList>
    </citation>
    <scope>NUCLEOTIDE SEQUENCE</scope>
    <source>
        <strain evidence="1">HHB10654</strain>
    </source>
</reference>
<name>A0ACB8SJL2_9AGAM</name>
<sequence length="610" mass="68127">MDNTWALVAIGVPSTHVGETIALTGWHLGVSVEGRVSERSISRIVLEGGVAATMQLGDEVTQVQGLVTSGDGTSHRHIQYEAKHVTYTLPGASHPVTWTLGISSAPNHTSETQLQDAARLAALIVAMDSDHAEDQKKLGHLTKNWKLEAAQEVRGEDFLYSHVLADVMPVLCEEKEQELADAGGLDHWNKLSATEKERKNKETYHRICMHLGDKVYAGFSDEEKEIADLFIWMGCCMHKELNTVKGGNTAMMAYWEKNGLHGPILLMNKDNNAAAQAGPSAAKDHAEDVSQAGAVKATSLTGAVFWHKDNKKGQQDTVCCFFKWKLGYTELTVHKELWIELLEQIWDKKESRSFNHIEQNVYKALHDIPTLTEFSVLSLYSQTVHGPGLASVNMLDLGPLHKRVKTHCADIIANPDLLLSPDASYKLGTMDGKPWERPEVFYAVQQAAVSLPHLRGAMVAFFEGALETWHRFMTEFADEKMGCWQSEALSWLHINATNDGNEGKLGGFRVGMRRAPSMTLHQYNACLTYKMNETSTYMQSLSAQDLRYIRKEAHRIDSGGLEKKRTHELANTDEEVVREKWRKMDIQKQKVVAANAKLDSLAIRLDVEDI</sequence>
<protein>
    <submittedName>
        <fullName evidence="1">Uncharacterized protein</fullName>
    </submittedName>
</protein>
<gene>
    <name evidence="1" type="ORF">BV25DRAFT_1872636</name>
</gene>
<evidence type="ECO:0000313" key="2">
    <source>
        <dbReference type="Proteomes" id="UP000814140"/>
    </source>
</evidence>
<proteinExistence type="predicted"/>
<accession>A0ACB8SJL2</accession>